<organism evidence="1 2">
    <name type="scientific">Desmospora activa DSM 45169</name>
    <dbReference type="NCBI Taxonomy" id="1121389"/>
    <lineage>
        <taxon>Bacteria</taxon>
        <taxon>Bacillati</taxon>
        <taxon>Bacillota</taxon>
        <taxon>Bacilli</taxon>
        <taxon>Bacillales</taxon>
        <taxon>Thermoactinomycetaceae</taxon>
        <taxon>Desmospora</taxon>
    </lineage>
</organism>
<reference evidence="1 2" key="1">
    <citation type="submission" date="2018-04" db="EMBL/GenBank/DDBJ databases">
        <title>Genomic Encyclopedia of Archaeal and Bacterial Type Strains, Phase II (KMG-II): from individual species to whole genera.</title>
        <authorList>
            <person name="Goeker M."/>
        </authorList>
    </citation>
    <scope>NUCLEOTIDE SEQUENCE [LARGE SCALE GENOMIC DNA]</scope>
    <source>
        <strain evidence="1 2">DSM 45169</strain>
    </source>
</reference>
<dbReference type="InterPro" id="IPR046064">
    <property type="entry name" value="DUF6022"/>
</dbReference>
<evidence type="ECO:0000313" key="1">
    <source>
        <dbReference type="EMBL" id="PTM59250.1"/>
    </source>
</evidence>
<keyword evidence="2" id="KW-1185">Reference proteome</keyword>
<proteinExistence type="predicted"/>
<protein>
    <submittedName>
        <fullName evidence="1">Uncharacterized protein</fullName>
    </submittedName>
</protein>
<gene>
    <name evidence="1" type="ORF">C8J48_1855</name>
</gene>
<name>A0A2T4ZBH1_9BACL</name>
<dbReference type="Proteomes" id="UP000241639">
    <property type="component" value="Unassembled WGS sequence"/>
</dbReference>
<dbReference type="Pfam" id="PF19486">
    <property type="entry name" value="DUF6022"/>
    <property type="match status" value="1"/>
</dbReference>
<dbReference type="OrthoDB" id="2863577at2"/>
<evidence type="ECO:0000313" key="2">
    <source>
        <dbReference type="Proteomes" id="UP000241639"/>
    </source>
</evidence>
<dbReference type="AlphaFoldDB" id="A0A2T4ZBH1"/>
<comment type="caution">
    <text evidence="1">The sequence shown here is derived from an EMBL/GenBank/DDBJ whole genome shotgun (WGS) entry which is preliminary data.</text>
</comment>
<accession>A0A2T4ZBH1</accession>
<dbReference type="EMBL" id="PZZP01000001">
    <property type="protein sequence ID" value="PTM59250.1"/>
    <property type="molecule type" value="Genomic_DNA"/>
</dbReference>
<sequence length="180" mass="21043">MEKITTLKEFLQENKESGIEAIAQYIEEHIRASWQGVFQENHDRLLEVYNKAGDPAYGTYLNFLLLPMNKQLKDAGLRPEPRLPGDLDISREWGNIEERQRWMWSTIHTEKGESLGTIVTIVYHDHTQFRIPRQPQIIALNETHKEDIVAALSHRSSDFKHAREFAIEVEEYLKNQQSNS</sequence>
<dbReference type="RefSeq" id="WP_107726090.1">
    <property type="nucleotide sequence ID" value="NZ_PZZP01000001.1"/>
</dbReference>